<dbReference type="InterPro" id="IPR011009">
    <property type="entry name" value="Kinase-like_dom_sf"/>
</dbReference>
<accession>A0A6A6W7Y3</accession>
<feature type="region of interest" description="Disordered" evidence="12">
    <location>
        <begin position="594"/>
        <end position="622"/>
    </location>
</feature>
<dbReference type="InterPro" id="IPR008271">
    <property type="entry name" value="Ser/Thr_kinase_AS"/>
</dbReference>
<dbReference type="RefSeq" id="XP_033600447.1">
    <property type="nucleotide sequence ID" value="XM_033743993.1"/>
</dbReference>
<keyword evidence="5" id="KW-0597">Phosphoprotein</keyword>
<keyword evidence="3" id="KW-0963">Cytoplasm</keyword>
<dbReference type="GO" id="GO:0045719">
    <property type="term" value="P:negative regulation of glycogen biosynthetic process"/>
    <property type="evidence" value="ECO:0007669"/>
    <property type="project" value="TreeGrafter"/>
</dbReference>
<evidence type="ECO:0000256" key="11">
    <source>
        <dbReference type="ARBA" id="ARBA00048679"/>
    </source>
</evidence>
<comment type="catalytic activity">
    <reaction evidence="10">
        <text>L-threonyl-[protein] + ATP = O-phospho-L-threonyl-[protein] + ADP + H(+)</text>
        <dbReference type="Rhea" id="RHEA:46608"/>
        <dbReference type="Rhea" id="RHEA-COMP:11060"/>
        <dbReference type="Rhea" id="RHEA-COMP:11605"/>
        <dbReference type="ChEBI" id="CHEBI:15378"/>
        <dbReference type="ChEBI" id="CHEBI:30013"/>
        <dbReference type="ChEBI" id="CHEBI:30616"/>
        <dbReference type="ChEBI" id="CHEBI:61977"/>
        <dbReference type="ChEBI" id="CHEBI:456216"/>
        <dbReference type="EC" id="2.7.11.1"/>
    </reaction>
</comment>
<dbReference type="AlphaFoldDB" id="A0A6A6W7Y3"/>
<dbReference type="FunFam" id="1.10.510.10:FF:000320">
    <property type="entry name" value="Serine/threonine protein kinase"/>
    <property type="match status" value="1"/>
</dbReference>
<evidence type="ECO:0000313" key="14">
    <source>
        <dbReference type="EMBL" id="KAF2757996.1"/>
    </source>
</evidence>
<dbReference type="SMART" id="SM00220">
    <property type="entry name" value="S_TKc"/>
    <property type="match status" value="1"/>
</dbReference>
<dbReference type="CDD" id="cd14004">
    <property type="entry name" value="STKc_PASK"/>
    <property type="match status" value="1"/>
</dbReference>
<comment type="catalytic activity">
    <reaction evidence="11">
        <text>L-seryl-[protein] + ATP = O-phospho-L-seryl-[protein] + ADP + H(+)</text>
        <dbReference type="Rhea" id="RHEA:17989"/>
        <dbReference type="Rhea" id="RHEA-COMP:9863"/>
        <dbReference type="Rhea" id="RHEA-COMP:11604"/>
        <dbReference type="ChEBI" id="CHEBI:15378"/>
        <dbReference type="ChEBI" id="CHEBI:29999"/>
        <dbReference type="ChEBI" id="CHEBI:30616"/>
        <dbReference type="ChEBI" id="CHEBI:83421"/>
        <dbReference type="ChEBI" id="CHEBI:456216"/>
        <dbReference type="EC" id="2.7.11.1"/>
    </reaction>
</comment>
<dbReference type="FunFam" id="3.30.200.20:FF:000314">
    <property type="entry name" value="Serine/threonine protein kinase"/>
    <property type="match status" value="1"/>
</dbReference>
<name>A0A6A6W7Y3_9PEZI</name>
<feature type="compositionally biased region" description="Basic and acidic residues" evidence="12">
    <location>
        <begin position="73"/>
        <end position="90"/>
    </location>
</feature>
<feature type="domain" description="Protein kinase" evidence="13">
    <location>
        <begin position="738"/>
        <end position="996"/>
    </location>
</feature>
<dbReference type="PROSITE" id="PS00108">
    <property type="entry name" value="PROTEIN_KINASE_ST"/>
    <property type="match status" value="1"/>
</dbReference>
<evidence type="ECO:0000313" key="15">
    <source>
        <dbReference type="Proteomes" id="UP000799437"/>
    </source>
</evidence>
<feature type="region of interest" description="Disordered" evidence="12">
    <location>
        <begin position="304"/>
        <end position="341"/>
    </location>
</feature>
<keyword evidence="4" id="KW-0723">Serine/threonine-protein kinase</keyword>
<reference evidence="14" key="1">
    <citation type="journal article" date="2020" name="Stud. Mycol.">
        <title>101 Dothideomycetes genomes: a test case for predicting lifestyles and emergence of pathogens.</title>
        <authorList>
            <person name="Haridas S."/>
            <person name="Albert R."/>
            <person name="Binder M."/>
            <person name="Bloem J."/>
            <person name="Labutti K."/>
            <person name="Salamov A."/>
            <person name="Andreopoulos B."/>
            <person name="Baker S."/>
            <person name="Barry K."/>
            <person name="Bills G."/>
            <person name="Bluhm B."/>
            <person name="Cannon C."/>
            <person name="Castanera R."/>
            <person name="Culley D."/>
            <person name="Daum C."/>
            <person name="Ezra D."/>
            <person name="Gonzalez J."/>
            <person name="Henrissat B."/>
            <person name="Kuo A."/>
            <person name="Liang C."/>
            <person name="Lipzen A."/>
            <person name="Lutzoni F."/>
            <person name="Magnuson J."/>
            <person name="Mondo S."/>
            <person name="Nolan M."/>
            <person name="Ohm R."/>
            <person name="Pangilinan J."/>
            <person name="Park H.-J."/>
            <person name="Ramirez L."/>
            <person name="Alfaro M."/>
            <person name="Sun H."/>
            <person name="Tritt A."/>
            <person name="Yoshinaga Y."/>
            <person name="Zwiers L.-H."/>
            <person name="Turgeon B."/>
            <person name="Goodwin S."/>
            <person name="Spatafora J."/>
            <person name="Crous P."/>
            <person name="Grigoriev I."/>
        </authorList>
    </citation>
    <scope>NUCLEOTIDE SEQUENCE</scope>
    <source>
        <strain evidence="14">CBS 121739</strain>
    </source>
</reference>
<comment type="subcellular location">
    <subcellularLocation>
        <location evidence="1">Cytoplasm</location>
    </subcellularLocation>
</comment>
<dbReference type="InterPro" id="IPR000719">
    <property type="entry name" value="Prot_kinase_dom"/>
</dbReference>
<feature type="compositionally biased region" description="Polar residues" evidence="12">
    <location>
        <begin position="324"/>
        <end position="338"/>
    </location>
</feature>
<dbReference type="Pfam" id="PF00069">
    <property type="entry name" value="Pkinase"/>
    <property type="match status" value="1"/>
</dbReference>
<feature type="region of interest" description="Disordered" evidence="12">
    <location>
        <begin position="642"/>
        <end position="685"/>
    </location>
</feature>
<dbReference type="SUPFAM" id="SSF56112">
    <property type="entry name" value="Protein kinase-like (PK-like)"/>
    <property type="match status" value="1"/>
</dbReference>
<proteinExistence type="predicted"/>
<evidence type="ECO:0000256" key="3">
    <source>
        <dbReference type="ARBA" id="ARBA00022490"/>
    </source>
</evidence>
<dbReference type="Pfam" id="PF25421">
    <property type="entry name" value="DUF7891"/>
    <property type="match status" value="1"/>
</dbReference>
<dbReference type="EC" id="2.7.11.1" evidence="2"/>
<organism evidence="14 15">
    <name type="scientific">Pseudovirgaria hyperparasitica</name>
    <dbReference type="NCBI Taxonomy" id="470096"/>
    <lineage>
        <taxon>Eukaryota</taxon>
        <taxon>Fungi</taxon>
        <taxon>Dikarya</taxon>
        <taxon>Ascomycota</taxon>
        <taxon>Pezizomycotina</taxon>
        <taxon>Dothideomycetes</taxon>
        <taxon>Dothideomycetes incertae sedis</taxon>
        <taxon>Acrospermales</taxon>
        <taxon>Acrospermaceae</taxon>
        <taxon>Pseudovirgaria</taxon>
    </lineage>
</organism>
<evidence type="ECO:0000256" key="5">
    <source>
        <dbReference type="ARBA" id="ARBA00022553"/>
    </source>
</evidence>
<dbReference type="PANTHER" id="PTHR24346">
    <property type="entry name" value="MAP/MICROTUBULE AFFINITY-REGULATING KINASE"/>
    <property type="match status" value="1"/>
</dbReference>
<dbReference type="GO" id="GO:0005829">
    <property type="term" value="C:cytosol"/>
    <property type="evidence" value="ECO:0007669"/>
    <property type="project" value="TreeGrafter"/>
</dbReference>
<keyword evidence="15" id="KW-1185">Reference proteome</keyword>
<dbReference type="GeneID" id="54485047"/>
<feature type="compositionally biased region" description="Polar residues" evidence="12">
    <location>
        <begin position="91"/>
        <end position="109"/>
    </location>
</feature>
<evidence type="ECO:0000256" key="8">
    <source>
        <dbReference type="ARBA" id="ARBA00022777"/>
    </source>
</evidence>
<dbReference type="PANTHER" id="PTHR24346:SF51">
    <property type="entry name" value="PAS DOMAIN-CONTAINING SERINE_THREONINE-PROTEIN KINASE"/>
    <property type="match status" value="1"/>
</dbReference>
<evidence type="ECO:0000256" key="9">
    <source>
        <dbReference type="ARBA" id="ARBA00022840"/>
    </source>
</evidence>
<gene>
    <name evidence="14" type="ORF">EJ05DRAFT_476279</name>
</gene>
<evidence type="ECO:0000256" key="10">
    <source>
        <dbReference type="ARBA" id="ARBA00047899"/>
    </source>
</evidence>
<dbReference type="OrthoDB" id="10252171at2759"/>
<evidence type="ECO:0000256" key="2">
    <source>
        <dbReference type="ARBA" id="ARBA00012513"/>
    </source>
</evidence>
<dbReference type="PROSITE" id="PS50011">
    <property type="entry name" value="PROTEIN_KINASE_DOM"/>
    <property type="match status" value="1"/>
</dbReference>
<dbReference type="GO" id="GO:0005524">
    <property type="term" value="F:ATP binding"/>
    <property type="evidence" value="ECO:0007669"/>
    <property type="project" value="UniProtKB-KW"/>
</dbReference>
<evidence type="ECO:0000256" key="12">
    <source>
        <dbReference type="SAM" id="MobiDB-lite"/>
    </source>
</evidence>
<evidence type="ECO:0000256" key="7">
    <source>
        <dbReference type="ARBA" id="ARBA00022741"/>
    </source>
</evidence>
<dbReference type="EMBL" id="ML996572">
    <property type="protein sequence ID" value="KAF2757996.1"/>
    <property type="molecule type" value="Genomic_DNA"/>
</dbReference>
<dbReference type="Gene3D" id="1.10.510.10">
    <property type="entry name" value="Transferase(Phosphotransferase) domain 1"/>
    <property type="match status" value="1"/>
</dbReference>
<feature type="region of interest" description="Disordered" evidence="12">
    <location>
        <begin position="73"/>
        <end position="146"/>
    </location>
</feature>
<dbReference type="Proteomes" id="UP000799437">
    <property type="component" value="Unassembled WGS sequence"/>
</dbReference>
<keyword evidence="7" id="KW-0547">Nucleotide-binding</keyword>
<dbReference type="InterPro" id="IPR057213">
    <property type="entry name" value="DUF7891"/>
</dbReference>
<evidence type="ECO:0000256" key="4">
    <source>
        <dbReference type="ARBA" id="ARBA00022527"/>
    </source>
</evidence>
<dbReference type="GO" id="GO:0004674">
    <property type="term" value="F:protein serine/threonine kinase activity"/>
    <property type="evidence" value="ECO:0007669"/>
    <property type="project" value="UniProtKB-KW"/>
</dbReference>
<keyword evidence="8 14" id="KW-0418">Kinase</keyword>
<dbReference type="CDD" id="cd00130">
    <property type="entry name" value="PAS"/>
    <property type="match status" value="1"/>
</dbReference>
<keyword evidence="9" id="KW-0067">ATP-binding</keyword>
<dbReference type="GO" id="GO:0035556">
    <property type="term" value="P:intracellular signal transduction"/>
    <property type="evidence" value="ECO:0007669"/>
    <property type="project" value="TreeGrafter"/>
</dbReference>
<dbReference type="InterPro" id="IPR000014">
    <property type="entry name" value="PAS"/>
</dbReference>
<evidence type="ECO:0000256" key="6">
    <source>
        <dbReference type="ARBA" id="ARBA00022679"/>
    </source>
</evidence>
<dbReference type="GO" id="GO:0005634">
    <property type="term" value="C:nucleus"/>
    <property type="evidence" value="ECO:0007669"/>
    <property type="project" value="TreeGrafter"/>
</dbReference>
<keyword evidence="6" id="KW-0808">Transferase</keyword>
<evidence type="ECO:0000259" key="13">
    <source>
        <dbReference type="PROSITE" id="PS50011"/>
    </source>
</evidence>
<dbReference type="Gene3D" id="3.30.200.20">
    <property type="entry name" value="Phosphorylase Kinase, domain 1"/>
    <property type="match status" value="1"/>
</dbReference>
<sequence length="1002" mass="109816">MRDKGWAANNPAILQAQAKLTGDTEIQSMMELLQRANLIGQDASNAAALGALGPITGPAIASGENIFEKSFFRSESPTDIREGQSSDETSRTVSGGSSSQMQEPSSATVMDQDLISPTADPHTFRFTASPESHRSSGRGPRASLKRTYTDIGPLTLQTKLNDALAQPYIVGEDPKLDQIIQPSALITSPQPMSAIAPPSGHPAPHGHGNRWSPAAQAIFTTDAKYPWTITSANDLACLVFGVTRAEVRKLGILEVVREERRKWLEEKLKDPDLGSTKRDIPVHPNHPPPVASLAMGNGVTARLLKKPPSRISKARSQTDDGAGSSYSRATTTKANPNHTAHKSRGVILCGDVVPIQKRNGAVGSASLWVKEKRGGLIWVLEEIAEDVVELTVDEVGCVVKSSGATGAIWGGDRIRRGMDVQRLIPGIPKRAGTNTGALDYDKINELRNFTAHTSNSINIPICVEPMLNEPTFRVSSFPHIAGIVVLRAASLEVASSNTVFLSALFGQAKPEGLHVNQLIPSFDRILGVMTDEDNVDLVDGIVIPEHSFRRARALLAMREGKTDAAASLFLKPSGLPALHRDGSEIMVDVQMRVVKSDKSPTKSSSNTLDERHEEDEESVQSKPSDIVYALWVTYSRHLHATNHGVGPVTQPMSRPGTPPRQPSPGQSVIPAPAPEADDSDDADTKALPLPISILSQQLKEAQSDSVPNMPDIAALGAASEKTTLAAAAPPRKKSINDFAIIEEMGQGAYGQVKLCRYKGNSKKAVIKYVTKRRILVDTWTRDRRLGTVPLEIHVLDYLRRDGFKHPNIVEMADFFEDDVNYYIEMVPHGLPGMDLFDYIELRVNMEELECRNIFIQVAEAIHHLHTRAKVVHRDIKDENVILDGEGNIKLIDFGSAAYIKNGPFDVFVGTIDYAAPEVLAGKSYRGKEQDVWALGILLYTIVYKENPFYSIDEIMDHDLRVPYVMSNESIDLIRKMLNRDVDNRITIGQVLEHPWCHMQIEK</sequence>
<evidence type="ECO:0000256" key="1">
    <source>
        <dbReference type="ARBA" id="ARBA00004496"/>
    </source>
</evidence>
<protein>
    <recommendedName>
        <fullName evidence="2">non-specific serine/threonine protein kinase</fullName>
        <ecNumber evidence="2">2.7.11.1</ecNumber>
    </recommendedName>
</protein>